<sequence length="83" mass="8921">MSLRGRPCTRTSGKKPSSGETLPAIWGMWACVHQGGPHWDQRHAAGRSGVRCRLCRTAVEAKAPRRQVADPGATGTWEAAIAL</sequence>
<feature type="region of interest" description="Disordered" evidence="1">
    <location>
        <begin position="1"/>
        <end position="21"/>
    </location>
</feature>
<protein>
    <submittedName>
        <fullName evidence="2">Uncharacterized protein</fullName>
    </submittedName>
</protein>
<accession>A0ABN9ZEL4</accession>
<evidence type="ECO:0000256" key="1">
    <source>
        <dbReference type="SAM" id="MobiDB-lite"/>
    </source>
</evidence>
<reference evidence="2" key="1">
    <citation type="submission" date="2023-12" db="EMBL/GenBank/DDBJ databases">
        <authorList>
            <person name="Brown T."/>
        </authorList>
    </citation>
    <scope>NUCLEOTIDE SEQUENCE</scope>
</reference>
<dbReference type="Proteomes" id="UP001314169">
    <property type="component" value="Chromosome 12"/>
</dbReference>
<name>A0ABN9ZEL4_PIPNA</name>
<evidence type="ECO:0000313" key="3">
    <source>
        <dbReference type="Proteomes" id="UP001314169"/>
    </source>
</evidence>
<proteinExistence type="predicted"/>
<organism evidence="2 3">
    <name type="scientific">Pipistrellus nathusii</name>
    <name type="common">Nathusius' pipistrelle</name>
    <dbReference type="NCBI Taxonomy" id="59473"/>
    <lineage>
        <taxon>Eukaryota</taxon>
        <taxon>Metazoa</taxon>
        <taxon>Chordata</taxon>
        <taxon>Craniata</taxon>
        <taxon>Vertebrata</taxon>
        <taxon>Euteleostomi</taxon>
        <taxon>Mammalia</taxon>
        <taxon>Eutheria</taxon>
        <taxon>Laurasiatheria</taxon>
        <taxon>Chiroptera</taxon>
        <taxon>Yangochiroptera</taxon>
        <taxon>Vespertilionidae</taxon>
        <taxon>Pipistrellus</taxon>
    </lineage>
</organism>
<feature type="compositionally biased region" description="Polar residues" evidence="1">
    <location>
        <begin position="9"/>
        <end position="20"/>
    </location>
</feature>
<dbReference type="EMBL" id="OY882869">
    <property type="protein sequence ID" value="CAK6435265.1"/>
    <property type="molecule type" value="Genomic_DNA"/>
</dbReference>
<gene>
    <name evidence="2" type="ORF">MPIPNATIZW_LOCUS3571</name>
</gene>
<keyword evidence="3" id="KW-1185">Reference proteome</keyword>
<evidence type="ECO:0000313" key="2">
    <source>
        <dbReference type="EMBL" id="CAK6435265.1"/>
    </source>
</evidence>